<comment type="similarity">
    <text evidence="2">Belongs to the binding-protein-dependent transport system permease family. FecCD subfamily.</text>
</comment>
<evidence type="ECO:0000256" key="2">
    <source>
        <dbReference type="ARBA" id="ARBA00007935"/>
    </source>
</evidence>
<dbReference type="EMBL" id="FQZP01000039">
    <property type="protein sequence ID" value="SHJ30115.1"/>
    <property type="molecule type" value="Genomic_DNA"/>
</dbReference>
<keyword evidence="10" id="KW-1185">Reference proteome</keyword>
<feature type="transmembrane region" description="Helical" evidence="8">
    <location>
        <begin position="228"/>
        <end position="248"/>
    </location>
</feature>
<organism evidence="9 10">
    <name type="scientific">Thermoclostridium caenicola</name>
    <dbReference type="NCBI Taxonomy" id="659425"/>
    <lineage>
        <taxon>Bacteria</taxon>
        <taxon>Bacillati</taxon>
        <taxon>Bacillota</taxon>
        <taxon>Clostridia</taxon>
        <taxon>Eubacteriales</taxon>
        <taxon>Oscillospiraceae</taxon>
        <taxon>Thermoclostridium</taxon>
    </lineage>
</organism>
<reference evidence="9 10" key="1">
    <citation type="submission" date="2016-11" db="EMBL/GenBank/DDBJ databases">
        <authorList>
            <person name="Varghese N."/>
            <person name="Submissions S."/>
        </authorList>
    </citation>
    <scope>NUCLEOTIDE SEQUENCE [LARGE SCALE GENOMIC DNA]</scope>
    <source>
        <strain evidence="9 10">DSM 19027</strain>
    </source>
</reference>
<evidence type="ECO:0000313" key="10">
    <source>
        <dbReference type="Proteomes" id="UP000324781"/>
    </source>
</evidence>
<dbReference type="Pfam" id="PF01032">
    <property type="entry name" value="FecCD"/>
    <property type="match status" value="1"/>
</dbReference>
<evidence type="ECO:0000256" key="7">
    <source>
        <dbReference type="ARBA" id="ARBA00023136"/>
    </source>
</evidence>
<name>A0A1M6I6Q1_9FIRM</name>
<dbReference type="FunFam" id="1.10.3470.10:FF:000001">
    <property type="entry name" value="Vitamin B12 ABC transporter permease BtuC"/>
    <property type="match status" value="1"/>
</dbReference>
<dbReference type="InterPro" id="IPR037294">
    <property type="entry name" value="ABC_BtuC-like"/>
</dbReference>
<evidence type="ECO:0000256" key="5">
    <source>
        <dbReference type="ARBA" id="ARBA00022692"/>
    </source>
</evidence>
<dbReference type="PANTHER" id="PTHR30472">
    <property type="entry name" value="FERRIC ENTEROBACTIN TRANSPORT SYSTEM PERMEASE PROTEIN"/>
    <property type="match status" value="1"/>
</dbReference>
<evidence type="ECO:0000256" key="1">
    <source>
        <dbReference type="ARBA" id="ARBA00004651"/>
    </source>
</evidence>
<dbReference type="CDD" id="cd06550">
    <property type="entry name" value="TM_ABC_iron-siderophores_like"/>
    <property type="match status" value="1"/>
</dbReference>
<dbReference type="Proteomes" id="UP000324781">
    <property type="component" value="Unassembled WGS sequence"/>
</dbReference>
<feature type="transmembrane region" description="Helical" evidence="8">
    <location>
        <begin position="346"/>
        <end position="365"/>
    </location>
</feature>
<dbReference type="AlphaFoldDB" id="A0A1M6I6Q1"/>
<feature type="transmembrane region" description="Helical" evidence="8">
    <location>
        <begin position="129"/>
        <end position="147"/>
    </location>
</feature>
<evidence type="ECO:0000256" key="6">
    <source>
        <dbReference type="ARBA" id="ARBA00022989"/>
    </source>
</evidence>
<feature type="transmembrane region" description="Helical" evidence="8">
    <location>
        <begin position="316"/>
        <end position="334"/>
    </location>
</feature>
<dbReference type="InterPro" id="IPR000522">
    <property type="entry name" value="ABC_transptr_permease_BtuC"/>
</dbReference>
<feature type="transmembrane region" description="Helical" evidence="8">
    <location>
        <begin position="33"/>
        <end position="54"/>
    </location>
</feature>
<dbReference type="GO" id="GO:0033214">
    <property type="term" value="P:siderophore-iron import into cell"/>
    <property type="evidence" value="ECO:0007669"/>
    <property type="project" value="TreeGrafter"/>
</dbReference>
<proteinExistence type="inferred from homology"/>
<evidence type="ECO:0000256" key="4">
    <source>
        <dbReference type="ARBA" id="ARBA00022475"/>
    </source>
</evidence>
<comment type="subcellular location">
    <subcellularLocation>
        <location evidence="1">Cell membrane</location>
        <topology evidence="1">Multi-pass membrane protein</topology>
    </subcellularLocation>
</comment>
<keyword evidence="5 8" id="KW-0812">Transmembrane</keyword>
<feature type="transmembrane region" description="Helical" evidence="8">
    <location>
        <begin position="186"/>
        <end position="207"/>
    </location>
</feature>
<gene>
    <name evidence="9" type="ORF">SAMN05444373_103913</name>
</gene>
<keyword evidence="6 8" id="KW-1133">Transmembrane helix</keyword>
<feature type="transmembrane region" description="Helical" evidence="8">
    <location>
        <begin position="154"/>
        <end position="174"/>
    </location>
</feature>
<keyword evidence="3" id="KW-0813">Transport</keyword>
<dbReference type="GO" id="GO:0022857">
    <property type="term" value="F:transmembrane transporter activity"/>
    <property type="evidence" value="ECO:0007669"/>
    <property type="project" value="InterPro"/>
</dbReference>
<dbReference type="PANTHER" id="PTHR30472:SF25">
    <property type="entry name" value="ABC TRANSPORTER PERMEASE PROTEIN MJ0876-RELATED"/>
    <property type="match status" value="1"/>
</dbReference>
<sequence length="376" mass="40146">MGFKPLAGCGDDRKGEVFLQDTRGRLMKKARSLWVYPLSCILFAGVLFIAVSLGSVRVSLSDTWNILLRYLFGIGDLEGIQSGTETIIAMVRLPRVLLAAMTGGALSLAGAVMQSLLKNPLADGSTLGVSSGGALGAVLSIVLGLRLSFFPGLGLALSSIAASFLSLIFILTLTYRIDRSLSTNTIILTGVIFSMLAGSITSLLVVLSGESLKQVVFWSMGSFSGKGWEHVMLMAPVFFLGSLAMIAFSKELNAFSLGEEQARYIGVDTRTVKLVLLVLTACLIGVSVSVSGTIGFVGLVVPHITRMITGPDHRRLLPASLIFGGIFMVLTDLLSRTLLSPEEFPVGVVTSFAGAVIFIVIFYRYNNRPGRKAWHG</sequence>
<dbReference type="Gene3D" id="1.10.3470.10">
    <property type="entry name" value="ABC transporter involved in vitamin B12 uptake, BtuC"/>
    <property type="match status" value="1"/>
</dbReference>
<keyword evidence="7 8" id="KW-0472">Membrane</keyword>
<keyword evidence="4" id="KW-1003">Cell membrane</keyword>
<accession>A0A1M6I6Q1</accession>
<feature type="transmembrane region" description="Helical" evidence="8">
    <location>
        <begin position="96"/>
        <end position="117"/>
    </location>
</feature>
<evidence type="ECO:0000313" key="9">
    <source>
        <dbReference type="EMBL" id="SHJ30115.1"/>
    </source>
</evidence>
<protein>
    <submittedName>
        <fullName evidence="9">Iron complex transport system permease protein</fullName>
    </submittedName>
</protein>
<feature type="transmembrane region" description="Helical" evidence="8">
    <location>
        <begin position="274"/>
        <end position="304"/>
    </location>
</feature>
<dbReference type="GO" id="GO:0005886">
    <property type="term" value="C:plasma membrane"/>
    <property type="evidence" value="ECO:0007669"/>
    <property type="project" value="UniProtKB-SubCell"/>
</dbReference>
<evidence type="ECO:0000256" key="8">
    <source>
        <dbReference type="SAM" id="Phobius"/>
    </source>
</evidence>
<evidence type="ECO:0000256" key="3">
    <source>
        <dbReference type="ARBA" id="ARBA00022448"/>
    </source>
</evidence>
<dbReference type="SUPFAM" id="SSF81345">
    <property type="entry name" value="ABC transporter involved in vitamin B12 uptake, BtuC"/>
    <property type="match status" value="1"/>
</dbReference>